<dbReference type="NCBIfam" id="TIGR00362">
    <property type="entry name" value="DnaA"/>
    <property type="match status" value="1"/>
</dbReference>
<keyword evidence="6 8" id="KW-0446">Lipid-binding</keyword>
<dbReference type="GO" id="GO:0005737">
    <property type="term" value="C:cytoplasm"/>
    <property type="evidence" value="ECO:0007669"/>
    <property type="project" value="UniProtKB-SubCell"/>
</dbReference>
<evidence type="ECO:0000256" key="5">
    <source>
        <dbReference type="ARBA" id="ARBA00022840"/>
    </source>
</evidence>
<dbReference type="InterPro" id="IPR024633">
    <property type="entry name" value="DnaA_N_dom"/>
</dbReference>
<dbReference type="Pfam" id="PF08299">
    <property type="entry name" value="Bac_DnaA_C"/>
    <property type="match status" value="1"/>
</dbReference>
<evidence type="ECO:0000256" key="1">
    <source>
        <dbReference type="ARBA" id="ARBA00006583"/>
    </source>
</evidence>
<sequence>MADNLTDLWQYIDQNFHERFSDFSYKAWIQTAKPVAIDKDKKQLIISVPTQLHKDYWERKLMVPVIELIYSYTQEELQPVIQVAQAGGHNPETAEFGNPDEAPEENDGDSANPDYLRETHLNDKYTFDTFVIGTGNQMAHAAALVVSEQPGQTYNPLFLYGGVGLGKTHLMQAIGHQLLKNNPRAKVKYVTSEAFVNDYITSIQTHRMEQFRLEYRTCDLLMVDDIQFFAEKEGAQEEFFHTFNELYNNQKQIVLTSDRLPNDIPKLQARLVSRFKWGLSVDITPPDLETRTAILRNKANAEHLDIPDDALGYIAAQIDSNVRELEGALVRVQAYARMKNEDVTTSLAADALKGLKANSTEEIPISRIQRIVARYYHVTVQELQGKKRVKTIVGPRQIAMYLARELTDNSLPKIGNEFGGRDHTTVIHGYDKIAAELKNDPALRDAVNELKGMIREQDGDN</sequence>
<dbReference type="GO" id="GO:0006270">
    <property type="term" value="P:DNA replication initiation"/>
    <property type="evidence" value="ECO:0007669"/>
    <property type="project" value="UniProtKB-UniRule"/>
</dbReference>
<dbReference type="PRINTS" id="PR00051">
    <property type="entry name" value="DNAA"/>
</dbReference>
<dbReference type="PANTHER" id="PTHR30050:SF2">
    <property type="entry name" value="CHROMOSOMAL REPLICATION INITIATOR PROTEIN DNAA"/>
    <property type="match status" value="1"/>
</dbReference>
<feature type="domain" description="Chromosomal replication initiator DnaA C-terminal" evidence="14">
    <location>
        <begin position="364"/>
        <end position="433"/>
    </location>
</feature>
<keyword evidence="7 8" id="KW-0238">DNA-binding</keyword>
<name>A0A0R1MSS1_9LACO</name>
<evidence type="ECO:0000313" key="16">
    <source>
        <dbReference type="Proteomes" id="UP000051330"/>
    </source>
</evidence>
<evidence type="ECO:0000256" key="2">
    <source>
        <dbReference type="ARBA" id="ARBA00022490"/>
    </source>
</evidence>
<evidence type="ECO:0000256" key="6">
    <source>
        <dbReference type="ARBA" id="ARBA00023121"/>
    </source>
</evidence>
<keyword evidence="4 8" id="KW-0547">Nucleotide-binding</keyword>
<dbReference type="PATRIC" id="fig|1423792.3.peg.1574"/>
<dbReference type="CDD" id="cd00009">
    <property type="entry name" value="AAA"/>
    <property type="match status" value="1"/>
</dbReference>
<dbReference type="SUPFAM" id="SSF48295">
    <property type="entry name" value="TrpR-like"/>
    <property type="match status" value="1"/>
</dbReference>
<comment type="function">
    <text evidence="8 10">Plays an essential role in the initiation and regulation of chromosomal replication. ATP-DnaA binds to the origin of replication (oriC) to initiate formation of the DNA replication initiation complex once per cell cycle. Binds the DnaA box (a 9 base pair repeat at the origin) and separates the double-stranded (ds)DNA. Forms a right-handed helical filament on oriC DNA; dsDNA binds to the exterior of the filament while single-stranded (ss)DNA is stabiized in the filament's interior. The ATP-DnaA-oriC complex binds and stabilizes one strand of the AT-rich DNA unwinding element (DUE), permitting loading of DNA polymerase. After initiation quickly degrades to an ADP-DnaA complex that is not apt for DNA replication. Binds acidic phospholipids.</text>
</comment>
<dbReference type="GO" id="GO:0006275">
    <property type="term" value="P:regulation of DNA replication"/>
    <property type="evidence" value="ECO:0007669"/>
    <property type="project" value="UniProtKB-UniRule"/>
</dbReference>
<proteinExistence type="inferred from homology"/>
<evidence type="ECO:0000259" key="14">
    <source>
        <dbReference type="SMART" id="SM00760"/>
    </source>
</evidence>
<comment type="caution">
    <text evidence="15">The sequence shown here is derived from an EMBL/GenBank/DDBJ whole genome shotgun (WGS) entry which is preliminary data.</text>
</comment>
<dbReference type="RefSeq" id="WP_057822375.1">
    <property type="nucleotide sequence ID" value="NZ_AZEC01000021.1"/>
</dbReference>
<accession>A0A0R1MSS1</accession>
<dbReference type="CDD" id="cd06571">
    <property type="entry name" value="Bac_DnaA_C"/>
    <property type="match status" value="1"/>
</dbReference>
<comment type="similarity">
    <text evidence="1 8 11">Belongs to the DnaA family.</text>
</comment>
<keyword evidence="16" id="KW-1185">Reference proteome</keyword>
<evidence type="ECO:0000256" key="9">
    <source>
        <dbReference type="NCBIfam" id="TIGR00362"/>
    </source>
</evidence>
<evidence type="ECO:0000256" key="7">
    <source>
        <dbReference type="ARBA" id="ARBA00023125"/>
    </source>
</evidence>
<dbReference type="Gene3D" id="1.10.8.60">
    <property type="match status" value="1"/>
</dbReference>
<dbReference type="GO" id="GO:0003688">
    <property type="term" value="F:DNA replication origin binding"/>
    <property type="evidence" value="ECO:0007669"/>
    <property type="project" value="UniProtKB-UniRule"/>
</dbReference>
<dbReference type="Gene3D" id="1.10.1750.10">
    <property type="match status" value="1"/>
</dbReference>
<dbReference type="PROSITE" id="PS01008">
    <property type="entry name" value="DNAA"/>
    <property type="match status" value="1"/>
</dbReference>
<feature type="region of interest" description="Domain IV, binds dsDNA" evidence="8">
    <location>
        <begin position="337"/>
        <end position="461"/>
    </location>
</feature>
<feature type="binding site" evidence="8">
    <location>
        <position position="167"/>
    </location>
    <ligand>
        <name>ATP</name>
        <dbReference type="ChEBI" id="CHEBI:30616"/>
    </ligand>
</feature>
<comment type="subunit">
    <text evidence="8">Oligomerizes as a right-handed, spiral filament on DNA at oriC.</text>
</comment>
<dbReference type="FunFam" id="1.10.1750.10:FF:000002">
    <property type="entry name" value="Chromosomal replication initiator protein DnaA"/>
    <property type="match status" value="1"/>
</dbReference>
<dbReference type="InterPro" id="IPR013159">
    <property type="entry name" value="DnaA_C"/>
</dbReference>
<organism evidence="15 16">
    <name type="scientific">Schleiferilactobacillus perolens DSM 12744</name>
    <dbReference type="NCBI Taxonomy" id="1423792"/>
    <lineage>
        <taxon>Bacteria</taxon>
        <taxon>Bacillati</taxon>
        <taxon>Bacillota</taxon>
        <taxon>Bacilli</taxon>
        <taxon>Lactobacillales</taxon>
        <taxon>Lactobacillaceae</taxon>
        <taxon>Schleiferilactobacillus</taxon>
    </lineage>
</organism>
<dbReference type="FunFam" id="1.10.8.60:FF:000003">
    <property type="entry name" value="Chromosomal replication initiator protein DnaA"/>
    <property type="match status" value="1"/>
</dbReference>
<dbReference type="EMBL" id="AZEC01000021">
    <property type="protein sequence ID" value="KRL08644.1"/>
    <property type="molecule type" value="Genomic_DNA"/>
</dbReference>
<dbReference type="Pfam" id="PF00308">
    <property type="entry name" value="Bac_DnaA"/>
    <property type="match status" value="1"/>
</dbReference>
<dbReference type="InterPro" id="IPR018312">
    <property type="entry name" value="Chromosome_initiator_DnaA_CS"/>
</dbReference>
<feature type="region of interest" description="Domain III, AAA+ region" evidence="8">
    <location>
        <begin position="120"/>
        <end position="336"/>
    </location>
</feature>
<dbReference type="InterPro" id="IPR003593">
    <property type="entry name" value="AAA+_ATPase"/>
</dbReference>
<dbReference type="GO" id="GO:0008289">
    <property type="term" value="F:lipid binding"/>
    <property type="evidence" value="ECO:0007669"/>
    <property type="project" value="UniProtKB-KW"/>
</dbReference>
<dbReference type="InterPro" id="IPR010921">
    <property type="entry name" value="Trp_repressor/repl_initiator"/>
</dbReference>
<comment type="subcellular location">
    <subcellularLocation>
        <location evidence="8">Cytoplasm</location>
    </subcellularLocation>
</comment>
<dbReference type="InterPro" id="IPR038454">
    <property type="entry name" value="DnaA_N_sf"/>
</dbReference>
<dbReference type="Gene3D" id="3.40.50.300">
    <property type="entry name" value="P-loop containing nucleotide triphosphate hydrolases"/>
    <property type="match status" value="1"/>
</dbReference>
<keyword evidence="5 8" id="KW-0067">ATP-binding</keyword>
<evidence type="ECO:0000256" key="4">
    <source>
        <dbReference type="ARBA" id="ARBA00022741"/>
    </source>
</evidence>
<evidence type="ECO:0000256" key="10">
    <source>
        <dbReference type="RuleBase" id="RU000577"/>
    </source>
</evidence>
<keyword evidence="2 8" id="KW-0963">Cytoplasm</keyword>
<evidence type="ECO:0000256" key="12">
    <source>
        <dbReference type="SAM" id="MobiDB-lite"/>
    </source>
</evidence>
<feature type="domain" description="AAA+ ATPase" evidence="13">
    <location>
        <begin position="153"/>
        <end position="284"/>
    </location>
</feature>
<dbReference type="HAMAP" id="MF_00377">
    <property type="entry name" value="DnaA_bact"/>
    <property type="match status" value="1"/>
</dbReference>
<gene>
    <name evidence="8" type="primary">dnaA</name>
    <name evidence="15" type="ORF">FD09_GL001556</name>
</gene>
<feature type="region of interest" description="Disordered" evidence="12">
    <location>
        <begin position="89"/>
        <end position="115"/>
    </location>
</feature>
<dbReference type="OrthoDB" id="9807019at2"/>
<evidence type="ECO:0000256" key="3">
    <source>
        <dbReference type="ARBA" id="ARBA00022705"/>
    </source>
</evidence>
<dbReference type="FunFam" id="3.40.50.300:FF:000668">
    <property type="entry name" value="Chromosomal replication initiator protein DnaA"/>
    <property type="match status" value="1"/>
</dbReference>
<dbReference type="AlphaFoldDB" id="A0A0R1MSS1"/>
<feature type="binding site" evidence="8">
    <location>
        <position position="164"/>
    </location>
    <ligand>
        <name>ATP</name>
        <dbReference type="ChEBI" id="CHEBI:30616"/>
    </ligand>
</feature>
<dbReference type="GO" id="GO:0005886">
    <property type="term" value="C:plasma membrane"/>
    <property type="evidence" value="ECO:0007669"/>
    <property type="project" value="TreeGrafter"/>
</dbReference>
<keyword evidence="3 8" id="KW-0235">DNA replication</keyword>
<evidence type="ECO:0000256" key="8">
    <source>
        <dbReference type="HAMAP-Rule" id="MF_00377"/>
    </source>
</evidence>
<evidence type="ECO:0000313" key="15">
    <source>
        <dbReference type="EMBL" id="KRL08644.1"/>
    </source>
</evidence>
<dbReference type="InterPro" id="IPR013317">
    <property type="entry name" value="DnaA_dom"/>
</dbReference>
<evidence type="ECO:0000256" key="11">
    <source>
        <dbReference type="RuleBase" id="RU004227"/>
    </source>
</evidence>
<dbReference type="Proteomes" id="UP000051330">
    <property type="component" value="Unassembled WGS sequence"/>
</dbReference>
<dbReference type="InterPro" id="IPR001957">
    <property type="entry name" value="Chromosome_initiator_DnaA"/>
</dbReference>
<feature type="binding site" evidence="8">
    <location>
        <position position="168"/>
    </location>
    <ligand>
        <name>ATP</name>
        <dbReference type="ChEBI" id="CHEBI:30616"/>
    </ligand>
</feature>
<reference evidence="15 16" key="1">
    <citation type="journal article" date="2015" name="Genome Announc.">
        <title>Expanding the biotechnology potential of lactobacilli through comparative genomics of 213 strains and associated genera.</title>
        <authorList>
            <person name="Sun Z."/>
            <person name="Harris H.M."/>
            <person name="McCann A."/>
            <person name="Guo C."/>
            <person name="Argimon S."/>
            <person name="Zhang W."/>
            <person name="Yang X."/>
            <person name="Jeffery I.B."/>
            <person name="Cooney J.C."/>
            <person name="Kagawa T.F."/>
            <person name="Liu W."/>
            <person name="Song Y."/>
            <person name="Salvetti E."/>
            <person name="Wrobel A."/>
            <person name="Rasinkangas P."/>
            <person name="Parkhill J."/>
            <person name="Rea M.C."/>
            <person name="O'Sullivan O."/>
            <person name="Ritari J."/>
            <person name="Douillard F.P."/>
            <person name="Paul Ross R."/>
            <person name="Yang R."/>
            <person name="Briner A.E."/>
            <person name="Felis G.E."/>
            <person name="de Vos W.M."/>
            <person name="Barrangou R."/>
            <person name="Klaenhammer T.R."/>
            <person name="Caufield P.W."/>
            <person name="Cui Y."/>
            <person name="Zhang H."/>
            <person name="O'Toole P.W."/>
        </authorList>
    </citation>
    <scope>NUCLEOTIDE SEQUENCE [LARGE SCALE GENOMIC DNA]</scope>
    <source>
        <strain evidence="15 16">DSM 12744</strain>
    </source>
</reference>
<feature type="region of interest" description="Domain I, interacts with DnaA modulators" evidence="8">
    <location>
        <begin position="1"/>
        <end position="93"/>
    </location>
</feature>
<evidence type="ECO:0000259" key="13">
    <source>
        <dbReference type="SMART" id="SM00382"/>
    </source>
</evidence>
<comment type="caution">
    <text evidence="8">Lacks conserved residue(s) required for the propagation of feature annotation.</text>
</comment>
<feature type="binding site" evidence="8">
    <location>
        <position position="166"/>
    </location>
    <ligand>
        <name>ATP</name>
        <dbReference type="ChEBI" id="CHEBI:30616"/>
    </ligand>
</feature>
<dbReference type="SUPFAM" id="SSF52540">
    <property type="entry name" value="P-loop containing nucleoside triphosphate hydrolases"/>
    <property type="match status" value="1"/>
</dbReference>
<dbReference type="InterPro" id="IPR020591">
    <property type="entry name" value="Chromosome_initiator_DnaA-like"/>
</dbReference>
<dbReference type="SMART" id="SM00382">
    <property type="entry name" value="AAA"/>
    <property type="match status" value="1"/>
</dbReference>
<dbReference type="PANTHER" id="PTHR30050">
    <property type="entry name" value="CHROMOSOMAL REPLICATION INITIATOR PROTEIN DNAA"/>
    <property type="match status" value="1"/>
</dbReference>
<dbReference type="Gene3D" id="3.30.300.180">
    <property type="match status" value="1"/>
</dbReference>
<comment type="domain">
    <text evidence="8">Domain I is involved in oligomerization and binding regulators, domain II is flexibile and of varying length in different bacteria, domain III forms the AAA+ region, while domain IV binds dsDNA.</text>
</comment>
<dbReference type="Pfam" id="PF11638">
    <property type="entry name" value="DnaA_N"/>
    <property type="match status" value="1"/>
</dbReference>
<dbReference type="SMART" id="SM00760">
    <property type="entry name" value="Bac_DnaA_C"/>
    <property type="match status" value="1"/>
</dbReference>
<dbReference type="GO" id="GO:0005524">
    <property type="term" value="F:ATP binding"/>
    <property type="evidence" value="ECO:0007669"/>
    <property type="project" value="UniProtKB-UniRule"/>
</dbReference>
<dbReference type="STRING" id="1423792.FD09_GL001556"/>
<dbReference type="InterPro" id="IPR027417">
    <property type="entry name" value="P-loop_NTPase"/>
</dbReference>
<protein>
    <recommendedName>
        <fullName evidence="8 9">Chromosomal replication initiator protein DnaA</fullName>
    </recommendedName>
</protein>